<dbReference type="EMBL" id="JAUSVB010000002">
    <property type="protein sequence ID" value="MDQ0373355.1"/>
    <property type="molecule type" value="Genomic_DNA"/>
</dbReference>
<keyword evidence="3" id="KW-1185">Reference proteome</keyword>
<dbReference type="InterPro" id="IPR009937">
    <property type="entry name" value="Phage_holin_3_6"/>
</dbReference>
<evidence type="ECO:0000313" key="3">
    <source>
        <dbReference type="Proteomes" id="UP001239626"/>
    </source>
</evidence>
<reference evidence="2 3" key="1">
    <citation type="submission" date="2023-07" db="EMBL/GenBank/DDBJ databases">
        <title>Sorghum-associated microbial communities from plants grown in Nebraska, USA.</title>
        <authorList>
            <person name="Schachtman D."/>
        </authorList>
    </citation>
    <scope>NUCLEOTIDE SEQUENCE [LARGE SCALE GENOMIC DNA]</scope>
    <source>
        <strain evidence="2 3">BE332</strain>
    </source>
</reference>
<dbReference type="Proteomes" id="UP001239626">
    <property type="component" value="Unassembled WGS sequence"/>
</dbReference>
<protein>
    <recommendedName>
        <fullName evidence="4">Phage holin family protein</fullName>
    </recommendedName>
</protein>
<evidence type="ECO:0000313" key="2">
    <source>
        <dbReference type="EMBL" id="MDQ0373355.1"/>
    </source>
</evidence>
<keyword evidence="1" id="KW-0812">Transmembrane</keyword>
<feature type="transmembrane region" description="Helical" evidence="1">
    <location>
        <begin position="81"/>
        <end position="102"/>
    </location>
</feature>
<evidence type="ECO:0008006" key="4">
    <source>
        <dbReference type="Google" id="ProtNLM"/>
    </source>
</evidence>
<feature type="transmembrane region" description="Helical" evidence="1">
    <location>
        <begin position="52"/>
        <end position="75"/>
    </location>
</feature>
<comment type="caution">
    <text evidence="2">The sequence shown here is derived from an EMBL/GenBank/DDBJ whole genome shotgun (WGS) entry which is preliminary data.</text>
</comment>
<organism evidence="2 3">
    <name type="scientific">Cellulomonas humilata</name>
    <dbReference type="NCBI Taxonomy" id="144055"/>
    <lineage>
        <taxon>Bacteria</taxon>
        <taxon>Bacillati</taxon>
        <taxon>Actinomycetota</taxon>
        <taxon>Actinomycetes</taxon>
        <taxon>Micrococcales</taxon>
        <taxon>Cellulomonadaceae</taxon>
        <taxon>Cellulomonas</taxon>
    </lineage>
</organism>
<name>A0ABU0EDK9_9CELL</name>
<evidence type="ECO:0000256" key="1">
    <source>
        <dbReference type="SAM" id="Phobius"/>
    </source>
</evidence>
<dbReference type="RefSeq" id="WP_307491361.1">
    <property type="nucleotide sequence ID" value="NZ_JAUSVB010000002.1"/>
</dbReference>
<accession>A0ABU0EDK9</accession>
<gene>
    <name evidence="2" type="ORF">J2X26_001666</name>
</gene>
<keyword evidence="1" id="KW-0472">Membrane</keyword>
<keyword evidence="1" id="KW-1133">Transmembrane helix</keyword>
<sequence>MTDPVESPPRQSVGDLLGDVTRDLSTLLRQEVELAKAEARQSAKQAAKGGSMFAGAAVAGHFVLLFLSVALWWALGDAMDSWAWSAVIVAVVWAVVAAVLALRGRAESRRVSGLAQTTDSVKKIPNAMQGHEEKNR</sequence>
<proteinExistence type="predicted"/>
<dbReference type="Pfam" id="PF07332">
    <property type="entry name" value="Phage_holin_3_6"/>
    <property type="match status" value="1"/>
</dbReference>